<protein>
    <submittedName>
        <fullName evidence="2">Glutamate receptor 2.7-like</fullName>
    </submittedName>
</protein>
<keyword evidence="2" id="KW-0675">Receptor</keyword>
<dbReference type="AlphaFoldDB" id="A0A2Z7A5A4"/>
<dbReference type="Proteomes" id="UP000250235">
    <property type="component" value="Unassembled WGS sequence"/>
</dbReference>
<feature type="region of interest" description="Disordered" evidence="1">
    <location>
        <begin position="108"/>
        <end position="193"/>
    </location>
</feature>
<dbReference type="EMBL" id="KV019104">
    <property type="protein sequence ID" value="KZV16293.1"/>
    <property type="molecule type" value="Genomic_DNA"/>
</dbReference>
<evidence type="ECO:0000313" key="2">
    <source>
        <dbReference type="EMBL" id="KZV16293.1"/>
    </source>
</evidence>
<reference evidence="2 3" key="1">
    <citation type="journal article" date="2015" name="Proc. Natl. Acad. Sci. U.S.A.">
        <title>The resurrection genome of Boea hygrometrica: A blueprint for survival of dehydration.</title>
        <authorList>
            <person name="Xiao L."/>
            <person name="Yang G."/>
            <person name="Zhang L."/>
            <person name="Yang X."/>
            <person name="Zhao S."/>
            <person name="Ji Z."/>
            <person name="Zhou Q."/>
            <person name="Hu M."/>
            <person name="Wang Y."/>
            <person name="Chen M."/>
            <person name="Xu Y."/>
            <person name="Jin H."/>
            <person name="Xiao X."/>
            <person name="Hu G."/>
            <person name="Bao F."/>
            <person name="Hu Y."/>
            <person name="Wan P."/>
            <person name="Li L."/>
            <person name="Deng X."/>
            <person name="Kuang T."/>
            <person name="Xiang C."/>
            <person name="Zhu J.K."/>
            <person name="Oliver M.J."/>
            <person name="He Y."/>
        </authorList>
    </citation>
    <scope>NUCLEOTIDE SEQUENCE [LARGE SCALE GENOMIC DNA]</scope>
    <source>
        <strain evidence="3">cv. XS01</strain>
    </source>
</reference>
<proteinExistence type="predicted"/>
<gene>
    <name evidence="2" type="ORF">F511_28738</name>
</gene>
<feature type="compositionally biased region" description="Low complexity" evidence="1">
    <location>
        <begin position="123"/>
        <end position="163"/>
    </location>
</feature>
<keyword evidence="3" id="KW-1185">Reference proteome</keyword>
<sequence length="222" mass="24223">MRKVSHLALEVNLHSVPLNYSPPNVICTLGYPALYDFQDSNSKVLEFDDLQFKYQNKAFDARIANIRSLLNSDGRMMKIEACKITKMGEKYAEFTAFFRANGGEELCGRGGQGNGHRGRVEEPQVSGSSSSSPRFTSQFSGAQPPQFPQSSQQQPQQLAQQSGFHRFRPRGHQFKNKQGSSSSGSVSLSSSSSPRATFCGQCGGRHPSTQCTGVQGVCNICG</sequence>
<feature type="compositionally biased region" description="Low complexity" evidence="1">
    <location>
        <begin position="180"/>
        <end position="193"/>
    </location>
</feature>
<feature type="compositionally biased region" description="Basic residues" evidence="1">
    <location>
        <begin position="165"/>
        <end position="175"/>
    </location>
</feature>
<evidence type="ECO:0000256" key="1">
    <source>
        <dbReference type="SAM" id="MobiDB-lite"/>
    </source>
</evidence>
<accession>A0A2Z7A5A4</accession>
<name>A0A2Z7A5A4_9LAMI</name>
<organism evidence="2 3">
    <name type="scientific">Dorcoceras hygrometricum</name>
    <dbReference type="NCBI Taxonomy" id="472368"/>
    <lineage>
        <taxon>Eukaryota</taxon>
        <taxon>Viridiplantae</taxon>
        <taxon>Streptophyta</taxon>
        <taxon>Embryophyta</taxon>
        <taxon>Tracheophyta</taxon>
        <taxon>Spermatophyta</taxon>
        <taxon>Magnoliopsida</taxon>
        <taxon>eudicotyledons</taxon>
        <taxon>Gunneridae</taxon>
        <taxon>Pentapetalae</taxon>
        <taxon>asterids</taxon>
        <taxon>lamiids</taxon>
        <taxon>Lamiales</taxon>
        <taxon>Gesneriaceae</taxon>
        <taxon>Didymocarpoideae</taxon>
        <taxon>Trichosporeae</taxon>
        <taxon>Loxocarpinae</taxon>
        <taxon>Dorcoceras</taxon>
    </lineage>
</organism>
<evidence type="ECO:0000313" key="3">
    <source>
        <dbReference type="Proteomes" id="UP000250235"/>
    </source>
</evidence>
<dbReference type="OrthoDB" id="786614at2759"/>